<protein>
    <submittedName>
        <fullName evidence="4">Type VI secretion system tip protein VgrG</fullName>
    </submittedName>
</protein>
<dbReference type="Pfam" id="PF22178">
    <property type="entry name" value="Gp5_trimer_C"/>
    <property type="match status" value="1"/>
</dbReference>
<comment type="similarity">
    <text evidence="1">Belongs to the VgrG protein family.</text>
</comment>
<dbReference type="EMBL" id="JADIKC010000003">
    <property type="protein sequence ID" value="MBM7121468.1"/>
    <property type="molecule type" value="Genomic_DNA"/>
</dbReference>
<comment type="caution">
    <text evidence="4">The sequence shown here is derived from an EMBL/GenBank/DDBJ whole genome shotgun (WGS) entry which is preliminary data.</text>
</comment>
<name>A0ABS2JSM6_9GAMM</name>
<dbReference type="Gene3D" id="2.40.50.230">
    <property type="entry name" value="Gp5 N-terminal domain"/>
    <property type="match status" value="1"/>
</dbReference>
<organism evidence="4 5">
    <name type="scientific">Dyella kyungheensis</name>
    <dbReference type="NCBI Taxonomy" id="1242174"/>
    <lineage>
        <taxon>Bacteria</taxon>
        <taxon>Pseudomonadati</taxon>
        <taxon>Pseudomonadota</taxon>
        <taxon>Gammaproteobacteria</taxon>
        <taxon>Lysobacterales</taxon>
        <taxon>Rhodanobacteraceae</taxon>
        <taxon>Dyella</taxon>
    </lineage>
</organism>
<dbReference type="InterPro" id="IPR017847">
    <property type="entry name" value="T6SS_RhsGE_Vgr_subset"/>
</dbReference>
<dbReference type="InterPro" id="IPR050708">
    <property type="entry name" value="T6SS_VgrG/RHS"/>
</dbReference>
<keyword evidence="5" id="KW-1185">Reference proteome</keyword>
<dbReference type="InterPro" id="IPR054030">
    <property type="entry name" value="Gp5_Vgr_C"/>
</dbReference>
<dbReference type="InterPro" id="IPR006533">
    <property type="entry name" value="T6SS_Vgr_RhsGE"/>
</dbReference>
<dbReference type="Pfam" id="PF04717">
    <property type="entry name" value="Phage_base_V"/>
    <property type="match status" value="1"/>
</dbReference>
<dbReference type="Gene3D" id="2.30.110.50">
    <property type="match status" value="1"/>
</dbReference>
<gene>
    <name evidence="4" type="primary">tssI</name>
    <name evidence="4" type="ORF">ISP20_09915</name>
</gene>
<dbReference type="PANTHER" id="PTHR32305:SF11">
    <property type="entry name" value="TYPE VI SECRETION SYSTEM SPIKE PROTEIN VGRG3"/>
    <property type="match status" value="1"/>
</dbReference>
<dbReference type="Gene3D" id="3.55.50.10">
    <property type="entry name" value="Baseplate protein-like domains"/>
    <property type="match status" value="1"/>
</dbReference>
<evidence type="ECO:0000259" key="3">
    <source>
        <dbReference type="Pfam" id="PF22178"/>
    </source>
</evidence>
<evidence type="ECO:0000313" key="4">
    <source>
        <dbReference type="EMBL" id="MBM7121468.1"/>
    </source>
</evidence>
<dbReference type="PANTHER" id="PTHR32305">
    <property type="match status" value="1"/>
</dbReference>
<dbReference type="InterPro" id="IPR006531">
    <property type="entry name" value="Gp5/Vgr_OB"/>
</dbReference>
<evidence type="ECO:0000256" key="1">
    <source>
        <dbReference type="ARBA" id="ARBA00005558"/>
    </source>
</evidence>
<evidence type="ECO:0000313" key="5">
    <source>
        <dbReference type="Proteomes" id="UP001430065"/>
    </source>
</evidence>
<dbReference type="NCBIfam" id="TIGR01646">
    <property type="entry name" value="vgr_GE"/>
    <property type="match status" value="1"/>
</dbReference>
<dbReference type="NCBIfam" id="TIGR03361">
    <property type="entry name" value="VI_Rhs_Vgr"/>
    <property type="match status" value="1"/>
</dbReference>
<accession>A0ABS2JSM6</accession>
<feature type="domain" description="Gp5/Type VI secretion system Vgr protein OB-fold" evidence="2">
    <location>
        <begin position="407"/>
        <end position="456"/>
    </location>
</feature>
<dbReference type="SUPFAM" id="SSF69279">
    <property type="entry name" value="Phage tail proteins"/>
    <property type="match status" value="2"/>
</dbReference>
<dbReference type="RefSeq" id="WP_204635857.1">
    <property type="nucleotide sequence ID" value="NZ_JADIKC010000003.1"/>
</dbReference>
<proteinExistence type="inferred from homology"/>
<reference evidence="4 5" key="1">
    <citation type="submission" date="2020-10" db="EMBL/GenBank/DDBJ databases">
        <title>Phylogeny of dyella-like bacteria.</title>
        <authorList>
            <person name="Fu J."/>
        </authorList>
    </citation>
    <scope>NUCLEOTIDE SEQUENCE [LARGE SCALE GENOMIC DNA]</scope>
    <source>
        <strain evidence="4 5">THG-B117</strain>
    </source>
</reference>
<feature type="domain" description="Gp5/Type VI secretion system Vgr C-terminal trimerisation" evidence="3">
    <location>
        <begin position="475"/>
        <end position="583"/>
    </location>
</feature>
<dbReference type="SUPFAM" id="SSF69255">
    <property type="entry name" value="gp5 N-terminal domain-like"/>
    <property type="match status" value="1"/>
</dbReference>
<evidence type="ECO:0000259" key="2">
    <source>
        <dbReference type="Pfam" id="PF04717"/>
    </source>
</evidence>
<sequence>MPRQSDLRFSFSVSAGGGGNLDLSVISFRLQESLSEPFMLTLELSSPQPDIDFGSVLEQDATFVIWRGEQAERYVHGVVSEFCQKDSGFRRTHYAVTVEPLLSRADLRSDWRVYQNATIPGIVAQALARSGVQDIDAYYTREHLPTTYCVQPGETDLHFIKRLCAEHGIYFAFRFDARGSTLSLGDRLYTHGVIEGGPVLYNATPGGDQAQPCLSKFQYTERVRTARQVQSNYDHHNPRYNHRLTRVGDKLDHQAGDYQQFNYPGRYVDDAIGKPKTEARLLALRRDAKVASIRGDDARLIPGLAFDMEGHGREDWNVGWRVLNLVHEGTQTTSQENESATATVGTHYEYTGEVIPDRVEWRAPQLPKPRIDGPQVAIVVGPKGEEIFTNGLGEVLVQFAWDHYGNNDEHSSCWVRAGQAAAGPGYGIQSIPRIGQEVLVAFESGDADTPVIISRLHNSPTPPPYELPRHKTRTVIRTQTHKGQGNNELHFEDEAGMENVYLRAQRDQTSDVLNNQVTRIGNDRTESIQHDQRVAIGNEYHLEVTGDSVCELKAEQRIRVQGDRRTELAADDRLSIGGTLTIHAGDSQLLGAGREIHLQAGDKLICDGGLQLSLAGGGHFIKLDPSGIHSSVPIQVGGAPGLGTPILDAALDPDHYVLAALAGPLLISQHCEFASDGRCKIHLRH</sequence>
<dbReference type="Gene3D" id="4.10.220.110">
    <property type="match status" value="1"/>
</dbReference>
<dbReference type="SUPFAM" id="SSF69349">
    <property type="entry name" value="Phage fibre proteins"/>
    <property type="match status" value="1"/>
</dbReference>
<dbReference type="InterPro" id="IPR037026">
    <property type="entry name" value="Vgr_OB-fold_dom_sf"/>
</dbReference>
<dbReference type="Proteomes" id="UP001430065">
    <property type="component" value="Unassembled WGS sequence"/>
</dbReference>
<dbReference type="Pfam" id="PF05954">
    <property type="entry name" value="Phage_GPD"/>
    <property type="match status" value="1"/>
</dbReference>